<dbReference type="RefSeq" id="XP_013317069.1">
    <property type="nucleotide sequence ID" value="XM_013461615.1"/>
</dbReference>
<gene>
    <name evidence="3" type="ORF">PV05_05144</name>
</gene>
<feature type="region of interest" description="Disordered" evidence="1">
    <location>
        <begin position="367"/>
        <end position="514"/>
    </location>
</feature>
<keyword evidence="4" id="KW-1185">Reference proteome</keyword>
<feature type="compositionally biased region" description="Polar residues" evidence="1">
    <location>
        <begin position="402"/>
        <end position="432"/>
    </location>
</feature>
<feature type="compositionally biased region" description="Polar residues" evidence="1">
    <location>
        <begin position="36"/>
        <end position="46"/>
    </location>
</feature>
<proteinExistence type="predicted"/>
<dbReference type="GO" id="GO:0042149">
    <property type="term" value="P:cellular response to glucose starvation"/>
    <property type="evidence" value="ECO:0007669"/>
    <property type="project" value="TreeGrafter"/>
</dbReference>
<dbReference type="HOGENOM" id="CLU_020417_0_0_1"/>
<dbReference type="GeneID" id="25327052"/>
<dbReference type="EMBL" id="KN847319">
    <property type="protein sequence ID" value="KIW56485.1"/>
    <property type="molecule type" value="Genomic_DNA"/>
</dbReference>
<sequence length="560" mass="61906">MTTILQAPLPGASPFSSSPLQSSSYTNVAALDDSLSYGQTPKQHPTYSPHDYARMFPDSAPSTAPSSPQLTYTSSSRRDSYSSTPASSLSLERDNIDDGDDDDDDMAFPAFENATIPHKPYQSSVGQEEVAGQVPGSAVIDVSSLPTHTRDDHAVKPEPTRHVDYLSHEWKEEDIWHSWSYVSHRRGSLANGTRLENASWRSWMKAKNHLKTVSPETLNWLKDCDVTWLYGPLQTIRSTAQSVEQTSPPPSRLSHSSSFICKKPILKKKSASAAILERSRSQHSLLQRASDIIRIQQSSPAHGRPILRRGNSEFTLPRYPNSSVVSTPAEHDIPGFVGPRSSFALPDAPTPSECKHVLFDEEVRQVQAIDSEEDDKPDETDAASFEDDEDDDGGLMMAPARTSGSASNRATPRGSFSNESKTIVPLPSTTLKCRTDTPEPPEALNGQIGLWPKLSPSPSQETLRPSRPSHNFLIDDDPEVNDEPWQPQSSLGGDGSPYDDDDEDDNHPHMRRTASGMFMPYDENDEEAALNHSLFGQAMYAVNTFKDIAHVVWNVGWNRR</sequence>
<dbReference type="AlphaFoldDB" id="A0A0D2EP42"/>
<dbReference type="GO" id="GO:0005773">
    <property type="term" value="C:vacuole"/>
    <property type="evidence" value="ECO:0007669"/>
    <property type="project" value="GOC"/>
</dbReference>
<dbReference type="GO" id="GO:0007039">
    <property type="term" value="P:protein catabolic process in the vacuole"/>
    <property type="evidence" value="ECO:0007669"/>
    <property type="project" value="TreeGrafter"/>
</dbReference>
<dbReference type="Proteomes" id="UP000054342">
    <property type="component" value="Unassembled WGS sequence"/>
</dbReference>
<name>A0A0D2EP42_9EURO</name>
<organism evidence="3 4">
    <name type="scientific">Exophiala xenobiotica</name>
    <dbReference type="NCBI Taxonomy" id="348802"/>
    <lineage>
        <taxon>Eukaryota</taxon>
        <taxon>Fungi</taxon>
        <taxon>Dikarya</taxon>
        <taxon>Ascomycota</taxon>
        <taxon>Pezizomycotina</taxon>
        <taxon>Eurotiomycetes</taxon>
        <taxon>Chaetothyriomycetidae</taxon>
        <taxon>Chaetothyriales</taxon>
        <taxon>Herpotrichiellaceae</taxon>
        <taxon>Exophiala</taxon>
    </lineage>
</organism>
<feature type="region of interest" description="Disordered" evidence="1">
    <location>
        <begin position="1"/>
        <end position="23"/>
    </location>
</feature>
<feature type="compositionally biased region" description="Low complexity" evidence="1">
    <location>
        <begin position="13"/>
        <end position="23"/>
    </location>
</feature>
<feature type="region of interest" description="Disordered" evidence="1">
    <location>
        <begin position="35"/>
        <end position="108"/>
    </location>
</feature>
<feature type="compositionally biased region" description="Acidic residues" evidence="1">
    <location>
        <begin position="370"/>
        <end position="393"/>
    </location>
</feature>
<dbReference type="OrthoDB" id="5563539at2759"/>
<dbReference type="InterPro" id="IPR052292">
    <property type="entry name" value="Glucose_repression_reg"/>
</dbReference>
<evidence type="ECO:0000313" key="3">
    <source>
        <dbReference type="EMBL" id="KIW56485.1"/>
    </source>
</evidence>
<dbReference type="PANTHER" id="PTHR28051:SF1">
    <property type="entry name" value="PROTEIN MTL1-RELATED"/>
    <property type="match status" value="1"/>
</dbReference>
<feature type="compositionally biased region" description="Low complexity" evidence="1">
    <location>
        <begin position="57"/>
        <end position="90"/>
    </location>
</feature>
<evidence type="ECO:0000256" key="1">
    <source>
        <dbReference type="SAM" id="MobiDB-lite"/>
    </source>
</evidence>
<feature type="domain" description="Nitrogen regulatory protein areA GATA-like" evidence="2">
    <location>
        <begin position="178"/>
        <end position="205"/>
    </location>
</feature>
<dbReference type="PANTHER" id="PTHR28051">
    <property type="entry name" value="PROTEIN MTL1-RELATED"/>
    <property type="match status" value="1"/>
</dbReference>
<evidence type="ECO:0000313" key="4">
    <source>
        <dbReference type="Proteomes" id="UP000054342"/>
    </source>
</evidence>
<dbReference type="InterPro" id="IPR013860">
    <property type="entry name" value="AreA_GATA"/>
</dbReference>
<reference evidence="3 4" key="1">
    <citation type="submission" date="2015-01" db="EMBL/GenBank/DDBJ databases">
        <title>The Genome Sequence of Exophiala xenobiotica CBS118157.</title>
        <authorList>
            <consortium name="The Broad Institute Genomics Platform"/>
            <person name="Cuomo C."/>
            <person name="de Hoog S."/>
            <person name="Gorbushina A."/>
            <person name="Stielow B."/>
            <person name="Teixiera M."/>
            <person name="Abouelleil A."/>
            <person name="Chapman S.B."/>
            <person name="Priest M."/>
            <person name="Young S.K."/>
            <person name="Wortman J."/>
            <person name="Nusbaum C."/>
            <person name="Birren B."/>
        </authorList>
    </citation>
    <scope>NUCLEOTIDE SEQUENCE [LARGE SCALE GENOMIC DNA]</scope>
    <source>
        <strain evidence="3 4">CBS 118157</strain>
    </source>
</reference>
<dbReference type="Pfam" id="PF08550">
    <property type="entry name" value="GATA_AreA"/>
    <property type="match status" value="1"/>
</dbReference>
<dbReference type="STRING" id="348802.A0A0D2EP42"/>
<evidence type="ECO:0000259" key="2">
    <source>
        <dbReference type="Pfam" id="PF08550"/>
    </source>
</evidence>
<feature type="compositionally biased region" description="Acidic residues" evidence="1">
    <location>
        <begin position="97"/>
        <end position="106"/>
    </location>
</feature>
<accession>A0A0D2EP42</accession>
<protein>
    <recommendedName>
        <fullName evidence="2">Nitrogen regulatory protein areA GATA-like domain-containing protein</fullName>
    </recommendedName>
</protein>